<organism evidence="1 2">
    <name type="scientific">Parastrongyloides trichosuri</name>
    <name type="common">Possum-specific nematode worm</name>
    <dbReference type="NCBI Taxonomy" id="131310"/>
    <lineage>
        <taxon>Eukaryota</taxon>
        <taxon>Metazoa</taxon>
        <taxon>Ecdysozoa</taxon>
        <taxon>Nematoda</taxon>
        <taxon>Chromadorea</taxon>
        <taxon>Rhabditida</taxon>
        <taxon>Tylenchina</taxon>
        <taxon>Panagrolaimomorpha</taxon>
        <taxon>Strongyloidoidea</taxon>
        <taxon>Strongyloididae</taxon>
        <taxon>Parastrongyloides</taxon>
    </lineage>
</organism>
<dbReference type="WBParaSite" id="PTRK_0001641900.1">
    <property type="protein sequence ID" value="PTRK_0001641900.1"/>
    <property type="gene ID" value="PTRK_0001641900"/>
</dbReference>
<sequence>MFYNDSLLALSKTNLDIRTPIYEIIALAFECHKSKILSLYDICGFITDNIGMYCTNADNISESTVAYLLSLHRAFLNGRDHTSRKTNCDWIILYDPAAIYGNFTFSRPFLLRQREGTTQLEMRLEDREMDNIILITEMRNVQSNEDVSLSLQQESYNDNKEENIDACTIASMDPKPEHDDNYIIGSEKFPQLLEAIRKIDTPPGTPRMSLSKEIKNKNSIKETIQLPNEPNKKETKKRTKSSFAKITSEPIITKKTREINSTVYNKNENQEYVSMPSNYEYYRHQNASGTSTLNDYIPPTDVSMNPDKYVSQFPKVDGYSAEDRVLRDDIKDTGTSFYSTFKKSSPMHESIGQTFSNEKYIQNGIIDMNLERNDNQESIFVSEVTYNNFKSNIHYQGTYYQQEELNYANSSNDNSRIVYQDIQDNQTYTELLTPKIDTIENGNLPETFPIYSYPIESNSSTSINNSYDQNCISYQSSTSNVIPNQGAYKDSFDGNNIMKTSTNEAENNFYNYKMAYYGYPNAKIVNDNIDNINDNSANISLDMKDITQTGNINKGNVYEENKNYTMGHENSGSSMSSFSIPNNANHVNYPVTYYAQNNPTNVNNYIDNTNAYDYSTTTNCPSQSIGNTTEYNGIVTYIHNNSYYMNSSPGENKFYSENISNNQEDLTNIHHTNDDKGLPYYDY</sequence>
<accession>A0A0N5A469</accession>
<reference evidence="2" key="1">
    <citation type="submission" date="2017-02" db="UniProtKB">
        <authorList>
            <consortium name="WormBaseParasite"/>
        </authorList>
    </citation>
    <scope>IDENTIFICATION</scope>
</reference>
<dbReference type="Proteomes" id="UP000038045">
    <property type="component" value="Unplaced"/>
</dbReference>
<proteinExistence type="predicted"/>
<name>A0A0N5A469_PARTI</name>
<evidence type="ECO:0000313" key="1">
    <source>
        <dbReference type="Proteomes" id="UP000038045"/>
    </source>
</evidence>
<evidence type="ECO:0000313" key="2">
    <source>
        <dbReference type="WBParaSite" id="PTRK_0001641900.1"/>
    </source>
</evidence>
<protein>
    <submittedName>
        <fullName evidence="2">GATA-type domain-containing protein</fullName>
    </submittedName>
</protein>
<keyword evidence="1" id="KW-1185">Reference proteome</keyword>
<dbReference type="AlphaFoldDB" id="A0A0N5A469"/>